<comment type="subunit">
    <text evidence="6">Homodimer.</text>
</comment>
<feature type="binding site" evidence="6">
    <location>
        <position position="344"/>
    </location>
    <ligand>
        <name>substrate</name>
    </ligand>
</feature>
<dbReference type="InterPro" id="IPR022657">
    <property type="entry name" value="De-COase2_CS"/>
</dbReference>
<evidence type="ECO:0000256" key="2">
    <source>
        <dbReference type="ARBA" id="ARBA00022793"/>
    </source>
</evidence>
<keyword evidence="3 6" id="KW-0663">Pyridoxal phosphate</keyword>
<feature type="binding site" evidence="6">
    <location>
        <position position="376"/>
    </location>
    <ligand>
        <name>substrate</name>
    </ligand>
</feature>
<dbReference type="GO" id="GO:0030170">
    <property type="term" value="F:pyridoxal phosphate binding"/>
    <property type="evidence" value="ECO:0007669"/>
    <property type="project" value="UniProtKB-UniRule"/>
</dbReference>
<dbReference type="InterPro" id="IPR000183">
    <property type="entry name" value="Orn/DAP/Arg_de-COase"/>
</dbReference>
<dbReference type="FunFam" id="3.20.20.10:FF:000003">
    <property type="entry name" value="Diaminopimelate decarboxylase"/>
    <property type="match status" value="1"/>
</dbReference>
<feature type="binding site" evidence="6">
    <location>
        <begin position="298"/>
        <end position="301"/>
    </location>
    <ligand>
        <name>pyridoxal 5'-phosphate</name>
        <dbReference type="ChEBI" id="CHEBI:597326"/>
    </ligand>
</feature>
<dbReference type="Gene3D" id="2.40.37.10">
    <property type="entry name" value="Lyase, Ornithine Decarboxylase, Chain A, domain 1"/>
    <property type="match status" value="1"/>
</dbReference>
<dbReference type="InterPro" id="IPR022644">
    <property type="entry name" value="De-COase2_N"/>
</dbReference>
<keyword evidence="5 6" id="KW-0456">Lyase</keyword>
<dbReference type="PROSITE" id="PS00878">
    <property type="entry name" value="ODR_DC_2_1"/>
    <property type="match status" value="1"/>
</dbReference>
<feature type="modified residue" description="N6-(pyridoxal phosphate)lysine" evidence="6 8">
    <location>
        <position position="74"/>
    </location>
</feature>
<keyword evidence="13" id="KW-1185">Reference proteome</keyword>
<dbReference type="NCBIfam" id="TIGR01048">
    <property type="entry name" value="lysA"/>
    <property type="match status" value="1"/>
</dbReference>
<organism evidence="12 13">
    <name type="scientific">Corynebacterium lizhenjunii</name>
    <dbReference type="NCBI Taxonomy" id="2709394"/>
    <lineage>
        <taxon>Bacteria</taxon>
        <taxon>Bacillati</taxon>
        <taxon>Actinomycetota</taxon>
        <taxon>Actinomycetes</taxon>
        <taxon>Mycobacteriales</taxon>
        <taxon>Corynebacteriaceae</taxon>
        <taxon>Corynebacterium</taxon>
    </lineage>
</organism>
<dbReference type="PANTHER" id="PTHR43727:SF2">
    <property type="entry name" value="GROUP IV DECARBOXYLASE"/>
    <property type="match status" value="1"/>
</dbReference>
<dbReference type="HAMAP" id="MF_02120">
    <property type="entry name" value="LysA"/>
    <property type="match status" value="1"/>
</dbReference>
<proteinExistence type="inferred from homology"/>
<dbReference type="CDD" id="cd06828">
    <property type="entry name" value="PLPDE_III_DapDC"/>
    <property type="match status" value="1"/>
</dbReference>
<dbReference type="AlphaFoldDB" id="A0A7T0KG42"/>
<dbReference type="SUPFAM" id="SSF50621">
    <property type="entry name" value="Alanine racemase C-terminal domain-like"/>
    <property type="match status" value="1"/>
</dbReference>
<evidence type="ECO:0000313" key="13">
    <source>
        <dbReference type="Proteomes" id="UP000594681"/>
    </source>
</evidence>
<protein>
    <recommendedName>
        <fullName evidence="6 7">Diaminopimelate decarboxylase</fullName>
        <shortName evidence="6">DAP decarboxylase</shortName>
        <shortName evidence="6">DAPDC</shortName>
        <ecNumber evidence="6 7">4.1.1.20</ecNumber>
    </recommendedName>
</protein>
<evidence type="ECO:0000256" key="8">
    <source>
        <dbReference type="PIRSR" id="PIRSR600183-50"/>
    </source>
</evidence>
<comment type="cofactor">
    <cofactor evidence="1 6 8 9">
        <name>pyridoxal 5'-phosphate</name>
        <dbReference type="ChEBI" id="CHEBI:597326"/>
    </cofactor>
</comment>
<dbReference type="GO" id="GO:0009089">
    <property type="term" value="P:lysine biosynthetic process via diaminopimelate"/>
    <property type="evidence" value="ECO:0007669"/>
    <property type="project" value="UniProtKB-UniRule"/>
</dbReference>
<dbReference type="InterPro" id="IPR009006">
    <property type="entry name" value="Ala_racemase/Decarboxylase_C"/>
</dbReference>
<keyword evidence="6" id="KW-0028">Amino-acid biosynthesis</keyword>
<name>A0A7T0KG42_9CORY</name>
<feature type="binding site" evidence="6">
    <location>
        <position position="405"/>
    </location>
    <ligand>
        <name>substrate</name>
    </ligand>
</feature>
<dbReference type="Gene3D" id="3.20.20.10">
    <property type="entry name" value="Alanine racemase"/>
    <property type="match status" value="1"/>
</dbReference>
<comment type="pathway">
    <text evidence="6 9">Amino-acid biosynthesis; L-lysine biosynthesis via DAP pathway; L-lysine from DL-2,6-diaminopimelate: step 1/1.</text>
</comment>
<evidence type="ECO:0000256" key="3">
    <source>
        <dbReference type="ARBA" id="ARBA00022898"/>
    </source>
</evidence>
<dbReference type="Pfam" id="PF02784">
    <property type="entry name" value="Orn_Arg_deC_N"/>
    <property type="match status" value="1"/>
</dbReference>
<dbReference type="Proteomes" id="UP000594681">
    <property type="component" value="Chromosome"/>
</dbReference>
<evidence type="ECO:0000256" key="1">
    <source>
        <dbReference type="ARBA" id="ARBA00001933"/>
    </source>
</evidence>
<feature type="domain" description="Orn/DAP/Arg decarboxylase 2 N-terminal" evidence="11">
    <location>
        <begin position="51"/>
        <end position="304"/>
    </location>
</feature>
<feature type="domain" description="Orn/DAP/Arg decarboxylase 2 C-terminal" evidence="10">
    <location>
        <begin position="306"/>
        <end position="403"/>
    </location>
</feature>
<evidence type="ECO:0000256" key="9">
    <source>
        <dbReference type="RuleBase" id="RU003738"/>
    </source>
</evidence>
<evidence type="ECO:0000256" key="4">
    <source>
        <dbReference type="ARBA" id="ARBA00023154"/>
    </source>
</evidence>
<keyword evidence="4 6" id="KW-0457">Lysine biosynthesis</keyword>
<dbReference type="RefSeq" id="WP_165009032.1">
    <property type="nucleotide sequence ID" value="NZ_CP064954.1"/>
</dbReference>
<dbReference type="InterPro" id="IPR022653">
    <property type="entry name" value="De-COase2_pyr-phos_BS"/>
</dbReference>
<dbReference type="EC" id="4.1.1.20" evidence="6 7"/>
<comment type="catalytic activity">
    <reaction evidence="6 9">
        <text>meso-2,6-diaminopimelate + H(+) = L-lysine + CO2</text>
        <dbReference type="Rhea" id="RHEA:15101"/>
        <dbReference type="ChEBI" id="CHEBI:15378"/>
        <dbReference type="ChEBI" id="CHEBI:16526"/>
        <dbReference type="ChEBI" id="CHEBI:32551"/>
        <dbReference type="ChEBI" id="CHEBI:57791"/>
        <dbReference type="EC" id="4.1.1.20"/>
    </reaction>
</comment>
<keyword evidence="2 6" id="KW-0210">Decarboxylase</keyword>
<evidence type="ECO:0000313" key="12">
    <source>
        <dbReference type="EMBL" id="QPK79972.1"/>
    </source>
</evidence>
<dbReference type="InterPro" id="IPR022643">
    <property type="entry name" value="De-COase2_C"/>
</dbReference>
<sequence length="448" mass="48037">MTETDFNELPAHVWPQGARREEDGVVTLAGVPAPELAAEFGTPLYVFDEDDFRLRCRDMAAAFGGPENVHYASKAFLSTRVVRWVNEEGLCLDVASVNEAKVALAGGFPAQRMTAHGNNKGQDYLELCVSAGVGHVVLDNEGELARLNEVAAAAGRVQNVMIRVKPGVDAHTHEFVATAHEDQKFGISLATGAAFAAAQACLEASHLNLVGLHCHVGSSVFNAEGFKLAAERVLSLYKRIHTELGVSLPELDLGGGFGIPYMEYEEALDVAALAADLLAAVGRTAAELGIAAPKVLVEPGRSLVGGSAVTLYRVGTVKDVETGKDDLPVRRYLSVDGGMSDNIRPALYESEYDVRLVNRDSEAPLVDSRIVGFHCESGDILVNERRLPGDITTGDLVAFATTGAYQYMMSSRYNGALRPAVVSVRRGQASLMLRRETIDDLLALDVDL</sequence>
<evidence type="ECO:0000259" key="11">
    <source>
        <dbReference type="Pfam" id="PF02784"/>
    </source>
</evidence>
<accession>A0A7T0KG42</accession>
<dbReference type="EMBL" id="CP064954">
    <property type="protein sequence ID" value="QPK79972.1"/>
    <property type="molecule type" value="Genomic_DNA"/>
</dbReference>
<dbReference type="GO" id="GO:0008836">
    <property type="term" value="F:diaminopimelate decarboxylase activity"/>
    <property type="evidence" value="ECO:0007669"/>
    <property type="project" value="UniProtKB-UniRule"/>
</dbReference>
<dbReference type="SUPFAM" id="SSF51419">
    <property type="entry name" value="PLP-binding barrel"/>
    <property type="match status" value="1"/>
</dbReference>
<dbReference type="PRINTS" id="PR01181">
    <property type="entry name" value="DAPDCRBXLASE"/>
</dbReference>
<dbReference type="InterPro" id="IPR029066">
    <property type="entry name" value="PLP-binding_barrel"/>
</dbReference>
<comment type="function">
    <text evidence="6">Specifically catalyzes the decarboxylation of meso-diaminopimelate (meso-DAP) to L-lysine.</text>
</comment>
<feature type="binding site" evidence="6">
    <location>
        <position position="256"/>
    </location>
    <ligand>
        <name>pyridoxal 5'-phosphate</name>
        <dbReference type="ChEBI" id="CHEBI:597326"/>
    </ligand>
</feature>
<dbReference type="Pfam" id="PF00278">
    <property type="entry name" value="Orn_DAP_Arg_deC"/>
    <property type="match status" value="1"/>
</dbReference>
<dbReference type="PRINTS" id="PR01179">
    <property type="entry name" value="ODADCRBXLASE"/>
</dbReference>
<comment type="similarity">
    <text evidence="6">Belongs to the Orn/Lys/Arg decarboxylase class-II family. LysA subfamily.</text>
</comment>
<gene>
    <name evidence="6 12" type="primary">lysA</name>
    <name evidence="12" type="ORF">G7Y31_04580</name>
</gene>
<dbReference type="UniPathway" id="UPA00034">
    <property type="reaction ID" value="UER00027"/>
</dbReference>
<dbReference type="KEGG" id="cliz:G7Y31_04580"/>
<feature type="binding site" evidence="6">
    <location>
        <position position="301"/>
    </location>
    <ligand>
        <name>substrate</name>
    </ligand>
</feature>
<feature type="active site" description="Proton donor" evidence="8">
    <location>
        <position position="375"/>
    </location>
</feature>
<evidence type="ECO:0000256" key="5">
    <source>
        <dbReference type="ARBA" id="ARBA00023239"/>
    </source>
</evidence>
<reference evidence="12 13" key="1">
    <citation type="submission" date="2020-11" db="EMBL/GenBank/DDBJ databases">
        <title>Corynebacterium sp. ZJ-599.</title>
        <authorList>
            <person name="Zhou J."/>
        </authorList>
    </citation>
    <scope>NUCLEOTIDE SEQUENCE [LARGE SCALE GENOMIC DNA]</scope>
    <source>
        <strain evidence="12 13">ZJ-599</strain>
    </source>
</reference>
<evidence type="ECO:0000256" key="6">
    <source>
        <dbReference type="HAMAP-Rule" id="MF_02120"/>
    </source>
</evidence>
<evidence type="ECO:0000256" key="7">
    <source>
        <dbReference type="NCBIfam" id="TIGR01048"/>
    </source>
</evidence>
<dbReference type="PROSITE" id="PS00879">
    <property type="entry name" value="ODR_DC_2_2"/>
    <property type="match status" value="1"/>
</dbReference>
<dbReference type="InterPro" id="IPR002986">
    <property type="entry name" value="DAP_deCOOHase_LysA"/>
</dbReference>
<feature type="binding site" evidence="6">
    <location>
        <position position="405"/>
    </location>
    <ligand>
        <name>pyridoxal 5'-phosphate</name>
        <dbReference type="ChEBI" id="CHEBI:597326"/>
    </ligand>
</feature>
<dbReference type="PANTHER" id="PTHR43727">
    <property type="entry name" value="DIAMINOPIMELATE DECARBOXYLASE"/>
    <property type="match status" value="1"/>
</dbReference>
<feature type="binding site" evidence="6">
    <location>
        <position position="348"/>
    </location>
    <ligand>
        <name>substrate</name>
    </ligand>
</feature>
<evidence type="ECO:0000259" key="10">
    <source>
        <dbReference type="Pfam" id="PF00278"/>
    </source>
</evidence>